<gene>
    <name evidence="2" type="ORF">ABB28_16300</name>
</gene>
<evidence type="ECO:0000313" key="2">
    <source>
        <dbReference type="EMBL" id="KRG68109.1"/>
    </source>
</evidence>
<organism evidence="2 3">
    <name type="scientific">Stenotrophomonas chelatiphaga</name>
    <dbReference type="NCBI Taxonomy" id="517011"/>
    <lineage>
        <taxon>Bacteria</taxon>
        <taxon>Pseudomonadati</taxon>
        <taxon>Pseudomonadota</taxon>
        <taxon>Gammaproteobacteria</taxon>
        <taxon>Lysobacterales</taxon>
        <taxon>Lysobacteraceae</taxon>
        <taxon>Stenotrophomonas</taxon>
    </lineage>
</organism>
<dbReference type="InterPro" id="IPR026336">
    <property type="entry name" value="PdeM-like"/>
</dbReference>
<comment type="caution">
    <text evidence="2">The sequence shown here is derived from an EMBL/GenBank/DDBJ whole genome shotgun (WGS) entry which is preliminary data.</text>
</comment>
<dbReference type="RefSeq" id="WP_057687412.1">
    <property type="nucleotide sequence ID" value="NZ_LDJK01000093.1"/>
</dbReference>
<dbReference type="EMBL" id="LDJK01000093">
    <property type="protein sequence ID" value="KRG68109.1"/>
    <property type="molecule type" value="Genomic_DNA"/>
</dbReference>
<dbReference type="AlphaFoldDB" id="A0A0R0CEB3"/>
<feature type="domain" description="Calcineurin-like phosphoesterase" evidence="1">
    <location>
        <begin position="28"/>
        <end position="119"/>
    </location>
</feature>
<evidence type="ECO:0000259" key="1">
    <source>
        <dbReference type="Pfam" id="PF00149"/>
    </source>
</evidence>
<dbReference type="GO" id="GO:0016787">
    <property type="term" value="F:hydrolase activity"/>
    <property type="evidence" value="ECO:0007669"/>
    <property type="project" value="InterPro"/>
</dbReference>
<dbReference type="SUPFAM" id="SSF56300">
    <property type="entry name" value="Metallo-dependent phosphatases"/>
    <property type="match status" value="1"/>
</dbReference>
<dbReference type="PANTHER" id="PTHR39323">
    <property type="entry name" value="BLR1149 PROTEIN"/>
    <property type="match status" value="1"/>
</dbReference>
<dbReference type="Proteomes" id="UP000051386">
    <property type="component" value="Unassembled WGS sequence"/>
</dbReference>
<dbReference type="InterPro" id="IPR004843">
    <property type="entry name" value="Calcineurin-like_PHP"/>
</dbReference>
<proteinExistence type="predicted"/>
<dbReference type="InterPro" id="IPR029052">
    <property type="entry name" value="Metallo-depent_PP-like"/>
</dbReference>
<evidence type="ECO:0000313" key="3">
    <source>
        <dbReference type="Proteomes" id="UP000051386"/>
    </source>
</evidence>
<dbReference type="Pfam" id="PF00149">
    <property type="entry name" value="Metallophos"/>
    <property type="match status" value="1"/>
</dbReference>
<accession>A0A0R0CEB3</accession>
<dbReference type="PANTHER" id="PTHR39323:SF1">
    <property type="entry name" value="BLR1149 PROTEIN"/>
    <property type="match status" value="1"/>
</dbReference>
<reference evidence="2 3" key="1">
    <citation type="submission" date="2015-05" db="EMBL/GenBank/DDBJ databases">
        <title>Genome sequencing and analysis of members of genus Stenotrophomonas.</title>
        <authorList>
            <person name="Patil P.P."/>
            <person name="Midha S."/>
            <person name="Patil P.B."/>
        </authorList>
    </citation>
    <scope>NUCLEOTIDE SEQUENCE [LARGE SCALE GENOMIC DNA]</scope>
    <source>
        <strain evidence="2 3">DSM 21508</strain>
    </source>
</reference>
<sequence>MPDDVVLHLAGEEVILLGERALRIPRLRAVLIADLHLGKADIFRRAGIALPVGGTAADLKRLQQLVERSDCEQLWILGDVLHGPLHRAPWYSHWLAWREQRPGLAVHVVRGNHDRALSAAALQVQVHEEQAALGPFLLRHEPEPDAQAHVIGGHLHPLAALPGLPRRLPAFWLRERVTVLPAFSQFTAGVVPVLAAGERMVACVDTAAVLLPAR</sequence>
<dbReference type="PIRSF" id="PIRSF000887">
    <property type="entry name" value="Pesterase_MJ0037"/>
    <property type="match status" value="1"/>
</dbReference>
<keyword evidence="3" id="KW-1185">Reference proteome</keyword>
<dbReference type="PATRIC" id="fig|517011.3.peg.3512"/>
<name>A0A0R0CEB3_9GAMM</name>
<dbReference type="InterPro" id="IPR024173">
    <property type="entry name" value="Pesterase_MJ0037-like"/>
</dbReference>
<dbReference type="Gene3D" id="3.60.21.10">
    <property type="match status" value="1"/>
</dbReference>
<protein>
    <submittedName>
        <fullName evidence="2">Phosphoesterase</fullName>
    </submittedName>
</protein>
<dbReference type="NCBIfam" id="TIGR04123">
    <property type="entry name" value="P_estr_lig_assc"/>
    <property type="match status" value="1"/>
</dbReference>